<reference evidence="2 3" key="1">
    <citation type="journal article" date="2024" name="bioRxiv">
        <title>A reference genome for Trichogramma kaykai: A tiny desert-dwelling parasitoid wasp with competing sex-ratio distorters.</title>
        <authorList>
            <person name="Culotta J."/>
            <person name="Lindsey A.R."/>
        </authorList>
    </citation>
    <scope>NUCLEOTIDE SEQUENCE [LARGE SCALE GENOMIC DNA]</scope>
    <source>
        <strain evidence="2 3">KSX58</strain>
    </source>
</reference>
<comment type="caution">
    <text evidence="2">The sequence shown here is derived from an EMBL/GenBank/DDBJ whole genome shotgun (WGS) entry which is preliminary data.</text>
</comment>
<sequence length="293" mass="32502">MARIGGRSPESHNNSNSFPSALRPSRELQRTPPSSGFRLRSGRVLSSDLVDISVMDSSRVEDPSEIDRRVEDPSGVERRGDGAVVQGAAAERFREEFDSFKREVLSLFREFVESQSGRNQVSDPIGNSNSNINVASLSLNNNNNVPIHAINNTSSSVPTQRDSNIHVERGHRSSPDAAASAASVRYVSTESRLPQFWRTVPEQWFDFLVKFALLIDLKGRCLRHSDNSILCRGVLSQGDIVGIAHLDAKLPVMRILEEFPSLFKDKKSTQTTDRGVCHYIDTYGPPLAQRARG</sequence>
<accession>A0ABD2XSG8</accession>
<dbReference type="Proteomes" id="UP001627154">
    <property type="component" value="Unassembled WGS sequence"/>
</dbReference>
<evidence type="ECO:0000313" key="3">
    <source>
        <dbReference type="Proteomes" id="UP001627154"/>
    </source>
</evidence>
<protein>
    <submittedName>
        <fullName evidence="2">Uncharacterized protein</fullName>
    </submittedName>
</protein>
<gene>
    <name evidence="2" type="ORF">TKK_000285</name>
</gene>
<organism evidence="2 3">
    <name type="scientific">Trichogramma kaykai</name>
    <dbReference type="NCBI Taxonomy" id="54128"/>
    <lineage>
        <taxon>Eukaryota</taxon>
        <taxon>Metazoa</taxon>
        <taxon>Ecdysozoa</taxon>
        <taxon>Arthropoda</taxon>
        <taxon>Hexapoda</taxon>
        <taxon>Insecta</taxon>
        <taxon>Pterygota</taxon>
        <taxon>Neoptera</taxon>
        <taxon>Endopterygota</taxon>
        <taxon>Hymenoptera</taxon>
        <taxon>Apocrita</taxon>
        <taxon>Proctotrupomorpha</taxon>
        <taxon>Chalcidoidea</taxon>
        <taxon>Trichogrammatidae</taxon>
        <taxon>Trichogramma</taxon>
    </lineage>
</organism>
<proteinExistence type="predicted"/>
<evidence type="ECO:0000313" key="2">
    <source>
        <dbReference type="EMBL" id="KAL3407606.1"/>
    </source>
</evidence>
<dbReference type="AlphaFoldDB" id="A0ABD2XSG8"/>
<feature type="region of interest" description="Disordered" evidence="1">
    <location>
        <begin position="1"/>
        <end position="40"/>
    </location>
</feature>
<feature type="region of interest" description="Disordered" evidence="1">
    <location>
        <begin position="58"/>
        <end position="80"/>
    </location>
</feature>
<keyword evidence="3" id="KW-1185">Reference proteome</keyword>
<evidence type="ECO:0000256" key="1">
    <source>
        <dbReference type="SAM" id="MobiDB-lite"/>
    </source>
</evidence>
<name>A0ABD2XSG8_9HYME</name>
<dbReference type="EMBL" id="JBJJXI010000003">
    <property type="protein sequence ID" value="KAL3407606.1"/>
    <property type="molecule type" value="Genomic_DNA"/>
</dbReference>